<keyword evidence="5" id="KW-0067">ATP-binding</keyword>
<evidence type="ECO:0000256" key="7">
    <source>
        <dbReference type="ARBA" id="ARBA00023136"/>
    </source>
</evidence>
<evidence type="ECO:0000313" key="13">
    <source>
        <dbReference type="Proteomes" id="UP000664132"/>
    </source>
</evidence>
<evidence type="ECO:0000256" key="1">
    <source>
        <dbReference type="ARBA" id="ARBA00004141"/>
    </source>
</evidence>
<evidence type="ECO:0000256" key="8">
    <source>
        <dbReference type="SAM" id="MobiDB-lite"/>
    </source>
</evidence>
<keyword evidence="6 9" id="KW-1133">Transmembrane helix</keyword>
<feature type="transmembrane region" description="Helical" evidence="9">
    <location>
        <begin position="1080"/>
        <end position="1102"/>
    </location>
</feature>
<evidence type="ECO:0000256" key="2">
    <source>
        <dbReference type="ARBA" id="ARBA00022448"/>
    </source>
</evidence>
<dbReference type="Proteomes" id="UP000664132">
    <property type="component" value="Unassembled WGS sequence"/>
</dbReference>
<evidence type="ECO:0000256" key="6">
    <source>
        <dbReference type="ARBA" id="ARBA00022989"/>
    </source>
</evidence>
<dbReference type="GO" id="GO:0005743">
    <property type="term" value="C:mitochondrial inner membrane"/>
    <property type="evidence" value="ECO:0007669"/>
    <property type="project" value="TreeGrafter"/>
</dbReference>
<dbReference type="PROSITE" id="PS50893">
    <property type="entry name" value="ABC_TRANSPORTER_2"/>
    <property type="match status" value="2"/>
</dbReference>
<evidence type="ECO:0000313" key="12">
    <source>
        <dbReference type="EMBL" id="KAG4421064.1"/>
    </source>
</evidence>
<gene>
    <name evidence="12" type="ORF">IFR04_005827</name>
</gene>
<dbReference type="EMBL" id="JAFJYH010000072">
    <property type="protein sequence ID" value="KAG4421064.1"/>
    <property type="molecule type" value="Genomic_DNA"/>
</dbReference>
<dbReference type="PROSITE" id="PS00211">
    <property type="entry name" value="ABC_TRANSPORTER_1"/>
    <property type="match status" value="1"/>
</dbReference>
<keyword evidence="13" id="KW-1185">Reference proteome</keyword>
<dbReference type="GO" id="GO:0016887">
    <property type="term" value="F:ATP hydrolysis activity"/>
    <property type="evidence" value="ECO:0007669"/>
    <property type="project" value="InterPro"/>
</dbReference>
<evidence type="ECO:0000256" key="3">
    <source>
        <dbReference type="ARBA" id="ARBA00022692"/>
    </source>
</evidence>
<dbReference type="GO" id="GO:0090374">
    <property type="term" value="P:oligopeptide export from mitochondrion"/>
    <property type="evidence" value="ECO:0007669"/>
    <property type="project" value="TreeGrafter"/>
</dbReference>
<keyword evidence="3 9" id="KW-0812">Transmembrane</keyword>
<dbReference type="InterPro" id="IPR003593">
    <property type="entry name" value="AAA+_ATPase"/>
</dbReference>
<dbReference type="SUPFAM" id="SSF90123">
    <property type="entry name" value="ABC transporter transmembrane region"/>
    <property type="match status" value="2"/>
</dbReference>
<dbReference type="SMART" id="SM00382">
    <property type="entry name" value="AAA"/>
    <property type="match status" value="2"/>
</dbReference>
<dbReference type="InterPro" id="IPR003439">
    <property type="entry name" value="ABC_transporter-like_ATP-bd"/>
</dbReference>
<feature type="transmembrane region" description="Helical" evidence="9">
    <location>
        <begin position="820"/>
        <end position="842"/>
    </location>
</feature>
<evidence type="ECO:0000259" key="11">
    <source>
        <dbReference type="PROSITE" id="PS50929"/>
    </source>
</evidence>
<dbReference type="InterPro" id="IPR039421">
    <property type="entry name" value="Type_1_exporter"/>
</dbReference>
<dbReference type="InterPro" id="IPR036640">
    <property type="entry name" value="ABC1_TM_sf"/>
</dbReference>
<dbReference type="FunFam" id="3.40.50.300:FF:001471">
    <property type="entry name" value="P-loop containing nucleoside triphosphate hydrolase protein"/>
    <property type="match status" value="1"/>
</dbReference>
<feature type="transmembrane region" description="Helical" evidence="9">
    <location>
        <begin position="171"/>
        <end position="191"/>
    </location>
</feature>
<evidence type="ECO:0000259" key="10">
    <source>
        <dbReference type="PROSITE" id="PS50893"/>
    </source>
</evidence>
<feature type="domain" description="ABC transmembrane type-1" evidence="11">
    <location>
        <begin position="822"/>
        <end position="1107"/>
    </location>
</feature>
<comment type="caution">
    <text evidence="12">The sequence shown here is derived from an EMBL/GenBank/DDBJ whole genome shotgun (WGS) entry which is preliminary data.</text>
</comment>
<dbReference type="PANTHER" id="PTHR43394">
    <property type="entry name" value="ATP-DEPENDENT PERMEASE MDL1, MITOCHONDRIAL"/>
    <property type="match status" value="1"/>
</dbReference>
<keyword evidence="7 9" id="KW-0472">Membrane</keyword>
<name>A0A8H7WBH1_9HELO</name>
<feature type="transmembrane region" description="Helical" evidence="9">
    <location>
        <begin position="939"/>
        <end position="960"/>
    </location>
</feature>
<dbReference type="Gene3D" id="1.20.1560.10">
    <property type="entry name" value="ABC transporter type 1, transmembrane domain"/>
    <property type="match status" value="2"/>
</dbReference>
<feature type="domain" description="ABC transmembrane type-1" evidence="11">
    <location>
        <begin position="46"/>
        <end position="337"/>
    </location>
</feature>
<feature type="domain" description="ABC transporter" evidence="10">
    <location>
        <begin position="1141"/>
        <end position="1394"/>
    </location>
</feature>
<feature type="transmembrane region" description="Helical" evidence="9">
    <location>
        <begin position="282"/>
        <end position="302"/>
    </location>
</feature>
<feature type="domain" description="ABC transporter" evidence="10">
    <location>
        <begin position="374"/>
        <end position="611"/>
    </location>
</feature>
<feature type="transmembrane region" description="Helical" evidence="9">
    <location>
        <begin position="966"/>
        <end position="985"/>
    </location>
</feature>
<dbReference type="GO" id="GO:0005524">
    <property type="term" value="F:ATP binding"/>
    <property type="evidence" value="ECO:0007669"/>
    <property type="project" value="UniProtKB-KW"/>
</dbReference>
<dbReference type="PANTHER" id="PTHR43394:SF15">
    <property type="entry name" value="ALPHA-FACTOR-TRANSPORTING ATPASE"/>
    <property type="match status" value="1"/>
</dbReference>
<dbReference type="SUPFAM" id="SSF52540">
    <property type="entry name" value="P-loop containing nucleoside triphosphate hydrolases"/>
    <property type="match status" value="2"/>
</dbReference>
<dbReference type="CDD" id="cd18577">
    <property type="entry name" value="ABC_6TM_Pgp_ABCB1_D1_like"/>
    <property type="match status" value="1"/>
</dbReference>
<dbReference type="InterPro" id="IPR011527">
    <property type="entry name" value="ABC1_TM_dom"/>
</dbReference>
<protein>
    <submittedName>
        <fullName evidence="12">Uncharacterized protein</fullName>
    </submittedName>
</protein>
<dbReference type="FunFam" id="3.40.50.300:FF:000604">
    <property type="entry name" value="ABC transporter B family member 28"/>
    <property type="match status" value="1"/>
</dbReference>
<dbReference type="Gene3D" id="3.40.50.300">
    <property type="entry name" value="P-loop containing nucleotide triphosphate hydrolases"/>
    <property type="match status" value="2"/>
</dbReference>
<dbReference type="GO" id="GO:0015421">
    <property type="term" value="F:ABC-type oligopeptide transporter activity"/>
    <property type="evidence" value="ECO:0007669"/>
    <property type="project" value="TreeGrafter"/>
</dbReference>
<keyword evidence="2" id="KW-0813">Transport</keyword>
<organism evidence="12 13">
    <name type="scientific">Cadophora malorum</name>
    <dbReference type="NCBI Taxonomy" id="108018"/>
    <lineage>
        <taxon>Eukaryota</taxon>
        <taxon>Fungi</taxon>
        <taxon>Dikarya</taxon>
        <taxon>Ascomycota</taxon>
        <taxon>Pezizomycotina</taxon>
        <taxon>Leotiomycetes</taxon>
        <taxon>Helotiales</taxon>
        <taxon>Ploettnerulaceae</taxon>
        <taxon>Cadophora</taxon>
    </lineage>
</organism>
<reference evidence="12" key="1">
    <citation type="submission" date="2021-02" db="EMBL/GenBank/DDBJ databases">
        <title>Genome sequence Cadophora malorum strain M34.</title>
        <authorList>
            <person name="Stefanovic E."/>
            <person name="Vu D."/>
            <person name="Scully C."/>
            <person name="Dijksterhuis J."/>
            <person name="Roader J."/>
            <person name="Houbraken J."/>
        </authorList>
    </citation>
    <scope>NUCLEOTIDE SEQUENCE</scope>
    <source>
        <strain evidence="12">M34</strain>
    </source>
</reference>
<feature type="transmembrane region" description="Helical" evidence="9">
    <location>
        <begin position="43"/>
        <end position="70"/>
    </location>
</feature>
<dbReference type="OrthoDB" id="6500128at2759"/>
<proteinExistence type="predicted"/>
<dbReference type="InterPro" id="IPR027417">
    <property type="entry name" value="P-loop_NTPase"/>
</dbReference>
<feature type="transmembrane region" description="Helical" evidence="9">
    <location>
        <begin position="1042"/>
        <end position="1068"/>
    </location>
</feature>
<dbReference type="CDD" id="cd18578">
    <property type="entry name" value="ABC_6TM_Pgp_ABCB1_D2_like"/>
    <property type="match status" value="1"/>
</dbReference>
<dbReference type="PROSITE" id="PS50929">
    <property type="entry name" value="ABC_TM1F"/>
    <property type="match status" value="2"/>
</dbReference>
<keyword evidence="4" id="KW-0547">Nucleotide-binding</keyword>
<feature type="transmembrane region" description="Helical" evidence="9">
    <location>
        <begin position="197"/>
        <end position="217"/>
    </location>
</feature>
<dbReference type="InterPro" id="IPR017871">
    <property type="entry name" value="ABC_transporter-like_CS"/>
</dbReference>
<evidence type="ECO:0000256" key="9">
    <source>
        <dbReference type="SAM" id="Phobius"/>
    </source>
</evidence>
<evidence type="ECO:0000256" key="4">
    <source>
        <dbReference type="ARBA" id="ARBA00022741"/>
    </source>
</evidence>
<sequence>MPAPTESPHGSTADLRRSPTVEDNIGKPSWRSLFFFTTRKHSLVIAIAIFSSLLSALLKPALAIFFGKIFSIFTRFGLGILSGPEALRAISKWCIALVSLGGAAWLIEGAFLSSWMVFGELQAKSVREQMFVEMLDKEMEWYDLRQDGIGSLLIRIQTQIRELQMGVSQPMGFLVYEVFGSLTALGLAFYYSWKLTFVIIATFPVTGVMFFLVSLKLSPAIEAQKRELTKASKYANTAITAINTVKAYNGQDQEVWQYYDTIKKVAASYLIQARCNALQFGVTKFLMIGIFIQGFWFGLVLVKQGLDPGAVLTTFYACLAAMQGLETVLPQWLVLKKGISAGQTLKAIMMQVKNGLVVKNMVGSLRPVKCEGDIEVKGVSFAYPSNIQQYVLCDADFFFPAGETTFIVGTSGSGKSTLSNLLMKYYEPTRGEILIDGNPIHTLDSAWLRQNVTLVQQQSVLFNETVLQNIEFGRSEPVSRQDILQATKTADLEQTLIDLPDGLHTVVGSNGKSLSGGQQQRIALARARLRDAPIVILDESTSALDQSSREKVAKTIRVWRRGKTTIVITHDVSQILDDEYVYVLEHGFVVQEGYRKKLAVKTHGTFASFLPEAQTPDIETTSKMRRNSEPATPIRISSPVGEFDERVPQQEGYISKFFGMQQPSPNLFNLAPGTPAVTLGSGAAQANVLRATKIWATPSAADQRGTFETFRASEPRSDFKSNMSSTLRRETVQPELTLDGTQRPKAFGTSAPAAKKHRLRPPTIDTAIPVSPVEPSPVEMVQQSQGSETSLRSVEKKKPATLRRILGTIWPTLKWRERCFLVFGFATAFIVAGGTPAFAYVFSKLLRVYYFTGDREAEALRWALALLAIAKVDGVATFCSHYALEFSGQAWVNTLRVEALKRIMAQPRSWFDKERNSPGRLNECLDRNAEEMRNLIGRFAGPVFTTFWMLFASIVWAFIISWKLTLVAMACGPVLYAATRAFNWVSSKWESKSNRASVYTSSIFTETFSNIRVVRALTLENHFKQKHNKAAAETYKTGIFRALYAGTLYGLADTLSYMVTAVVFYFGATVVTKRELPVSSVLEVVNLLLFGIANVASMLNLVPQINTSRTTATHMLYLANLPLRGSHETTGTRRVANPFPIALNNLSFTYPGRLRSLSGISLTLTAGSCTALVGPSGSGKSTIGSLLLGLYSPDTPRRANQPPPLTFNNIPISECNISSLRSFISFVPQQPLLFPSSILSNITYGLPEGSPFANIDAASFAAEDAGIHDFIMSLPNGYATLIGEGGMGLSGGQAQRIAIARALVRRPKVLILDEATSALDAVSAEVVRATVKRLLERGRESGEGGIAVLVISHGVEMMRIANEVVVIEDGRVVERGGFEELKRNGGAFSRLIGVKAKPGEVEQKRLMTPIKGMGRNRESWAGMRNTSM</sequence>
<feature type="region of interest" description="Disordered" evidence="8">
    <location>
        <begin position="1"/>
        <end position="22"/>
    </location>
</feature>
<dbReference type="Pfam" id="PF00005">
    <property type="entry name" value="ABC_tran"/>
    <property type="match status" value="2"/>
</dbReference>
<dbReference type="Pfam" id="PF00664">
    <property type="entry name" value="ABC_membrane"/>
    <property type="match status" value="2"/>
</dbReference>
<accession>A0A8H7WBH1</accession>
<evidence type="ECO:0000256" key="5">
    <source>
        <dbReference type="ARBA" id="ARBA00022840"/>
    </source>
</evidence>
<comment type="subcellular location">
    <subcellularLocation>
        <location evidence="1">Membrane</location>
        <topology evidence="1">Multi-pass membrane protein</topology>
    </subcellularLocation>
</comment>